<dbReference type="PIRSF" id="PIRSF002741">
    <property type="entry name" value="MppA"/>
    <property type="match status" value="1"/>
</dbReference>
<keyword evidence="4" id="KW-0812">Transmembrane</keyword>
<feature type="domain" description="Solute-binding protein family 5" evidence="5">
    <location>
        <begin position="120"/>
        <end position="491"/>
    </location>
</feature>
<dbReference type="InterPro" id="IPR030678">
    <property type="entry name" value="Peptide/Ni-bd"/>
</dbReference>
<dbReference type="AlphaFoldDB" id="A0A1G2QEE5"/>
<dbReference type="Proteomes" id="UP000176222">
    <property type="component" value="Unassembled WGS sequence"/>
</dbReference>
<dbReference type="Gene3D" id="3.10.105.10">
    <property type="entry name" value="Dipeptide-binding Protein, Domain 3"/>
    <property type="match status" value="1"/>
</dbReference>
<evidence type="ECO:0000256" key="2">
    <source>
        <dbReference type="ARBA" id="ARBA00022448"/>
    </source>
</evidence>
<keyword evidence="3" id="KW-0732">Signal</keyword>
<dbReference type="InterPro" id="IPR000914">
    <property type="entry name" value="SBP_5_dom"/>
</dbReference>
<dbReference type="STRING" id="1802436.A2370_01310"/>
<sequence length="600" mass="67908">MIEKLIYYFSWAKARFLATYHFLGLPNRLEFKTAIVSFSPRSRLILGVIAVIFAISTAVLFWRLNDLIVVDIAVPGGSLTEGIIGSPRFINPLLAISDADRDLSVLVYSGLMRIGTENRLIPDLAESYSVSADGLTYHFKLKEEIYWHDNEKIDADDVVFTIKKATDPQIKSPKRADWDGVGIVKINDREIEFKLKKPYANFLDNTTMGILPEHLWSKIPAESFPLSDLNIKPVGSGPFQFDSLKKDDLGMAQTYNLTAFKYFALGKSRLDSLTIKSYPNSDELYADYLLGKIESLGAIAPDRAQKMNSAQVMKIPLPRIFGVFLNQNQAKVFTSKEVRQALDLATDKKAIIDKVLFGFGQTVENALPPSSFGFTLETSNSLYDPNKAKEILAKAGWKSGINGVLEKRIYINKKDTRLETLSFTILTSDVPELKAVAEQVKEQWSKIGAKVEVKIFEASDLNDNFIRPRKYDALLFGEVLGRHPDPFPFWHSSQRLDPGLNIAQYTNLTADKLLEEIRQATDEKTQLAKYRLFQKEIANDQPAVFIYSPYYLYVLPKSIGGTTFSTISIPAERFSSVHKWYSKTDRIWRFLAQQKNIINK</sequence>
<evidence type="ECO:0000313" key="6">
    <source>
        <dbReference type="EMBL" id="OHA58341.1"/>
    </source>
</evidence>
<gene>
    <name evidence="6" type="ORF">A2370_01310</name>
</gene>
<protein>
    <recommendedName>
        <fullName evidence="5">Solute-binding protein family 5 domain-containing protein</fullName>
    </recommendedName>
</protein>
<organism evidence="6 7">
    <name type="scientific">Candidatus Vogelbacteria bacterium RIFOXYB1_FULL_42_16</name>
    <dbReference type="NCBI Taxonomy" id="1802436"/>
    <lineage>
        <taxon>Bacteria</taxon>
        <taxon>Candidatus Vogeliibacteriota</taxon>
    </lineage>
</organism>
<dbReference type="PANTHER" id="PTHR30290:SF9">
    <property type="entry name" value="OLIGOPEPTIDE-BINDING PROTEIN APPA"/>
    <property type="match status" value="1"/>
</dbReference>
<evidence type="ECO:0000256" key="3">
    <source>
        <dbReference type="ARBA" id="ARBA00022729"/>
    </source>
</evidence>
<comment type="similarity">
    <text evidence="1">Belongs to the bacterial solute-binding protein 5 family.</text>
</comment>
<dbReference type="PANTHER" id="PTHR30290">
    <property type="entry name" value="PERIPLASMIC BINDING COMPONENT OF ABC TRANSPORTER"/>
    <property type="match status" value="1"/>
</dbReference>
<evidence type="ECO:0000256" key="1">
    <source>
        <dbReference type="ARBA" id="ARBA00005695"/>
    </source>
</evidence>
<dbReference type="GO" id="GO:1904680">
    <property type="term" value="F:peptide transmembrane transporter activity"/>
    <property type="evidence" value="ECO:0007669"/>
    <property type="project" value="TreeGrafter"/>
</dbReference>
<evidence type="ECO:0000256" key="4">
    <source>
        <dbReference type="SAM" id="Phobius"/>
    </source>
</evidence>
<keyword evidence="2" id="KW-0813">Transport</keyword>
<accession>A0A1G2QEE5</accession>
<dbReference type="SUPFAM" id="SSF53850">
    <property type="entry name" value="Periplasmic binding protein-like II"/>
    <property type="match status" value="1"/>
</dbReference>
<evidence type="ECO:0000259" key="5">
    <source>
        <dbReference type="Pfam" id="PF00496"/>
    </source>
</evidence>
<keyword evidence="4" id="KW-0472">Membrane</keyword>
<dbReference type="InterPro" id="IPR039424">
    <property type="entry name" value="SBP_5"/>
</dbReference>
<keyword evidence="4" id="KW-1133">Transmembrane helix</keyword>
<dbReference type="GO" id="GO:0015833">
    <property type="term" value="P:peptide transport"/>
    <property type="evidence" value="ECO:0007669"/>
    <property type="project" value="TreeGrafter"/>
</dbReference>
<comment type="caution">
    <text evidence="6">The sequence shown here is derived from an EMBL/GenBank/DDBJ whole genome shotgun (WGS) entry which is preliminary data.</text>
</comment>
<dbReference type="GO" id="GO:0042597">
    <property type="term" value="C:periplasmic space"/>
    <property type="evidence" value="ECO:0007669"/>
    <property type="project" value="UniProtKB-ARBA"/>
</dbReference>
<dbReference type="Pfam" id="PF00496">
    <property type="entry name" value="SBP_bac_5"/>
    <property type="match status" value="1"/>
</dbReference>
<dbReference type="Gene3D" id="3.40.190.10">
    <property type="entry name" value="Periplasmic binding protein-like II"/>
    <property type="match status" value="1"/>
</dbReference>
<feature type="transmembrane region" description="Helical" evidence="4">
    <location>
        <begin position="44"/>
        <end position="64"/>
    </location>
</feature>
<reference evidence="6 7" key="1">
    <citation type="journal article" date="2016" name="Nat. Commun.">
        <title>Thousands of microbial genomes shed light on interconnected biogeochemical processes in an aquifer system.</title>
        <authorList>
            <person name="Anantharaman K."/>
            <person name="Brown C.T."/>
            <person name="Hug L.A."/>
            <person name="Sharon I."/>
            <person name="Castelle C.J."/>
            <person name="Probst A.J."/>
            <person name="Thomas B.C."/>
            <person name="Singh A."/>
            <person name="Wilkins M.J."/>
            <person name="Karaoz U."/>
            <person name="Brodie E.L."/>
            <person name="Williams K.H."/>
            <person name="Hubbard S.S."/>
            <person name="Banfield J.F."/>
        </authorList>
    </citation>
    <scope>NUCLEOTIDE SEQUENCE [LARGE SCALE GENOMIC DNA]</scope>
</reference>
<proteinExistence type="inferred from homology"/>
<name>A0A1G2QEE5_9BACT</name>
<dbReference type="EMBL" id="MHTH01000010">
    <property type="protein sequence ID" value="OHA58341.1"/>
    <property type="molecule type" value="Genomic_DNA"/>
</dbReference>
<dbReference type="GO" id="GO:0043190">
    <property type="term" value="C:ATP-binding cassette (ABC) transporter complex"/>
    <property type="evidence" value="ECO:0007669"/>
    <property type="project" value="InterPro"/>
</dbReference>
<dbReference type="Gene3D" id="3.90.76.10">
    <property type="entry name" value="Dipeptide-binding Protein, Domain 1"/>
    <property type="match status" value="1"/>
</dbReference>
<evidence type="ECO:0000313" key="7">
    <source>
        <dbReference type="Proteomes" id="UP000176222"/>
    </source>
</evidence>